<reference evidence="1 2" key="2">
    <citation type="journal article" date="2022" name="Mol. Ecol. Resour.">
        <title>The genomes of chicory, endive, great burdock and yacon provide insights into Asteraceae paleo-polyploidization history and plant inulin production.</title>
        <authorList>
            <person name="Fan W."/>
            <person name="Wang S."/>
            <person name="Wang H."/>
            <person name="Wang A."/>
            <person name="Jiang F."/>
            <person name="Liu H."/>
            <person name="Zhao H."/>
            <person name="Xu D."/>
            <person name="Zhang Y."/>
        </authorList>
    </citation>
    <scope>NUCLEOTIDE SEQUENCE [LARGE SCALE GENOMIC DNA]</scope>
    <source>
        <strain evidence="2">cv. Niubang</strain>
    </source>
</reference>
<accession>A0ACB8ZIT3</accession>
<keyword evidence="2" id="KW-1185">Reference proteome</keyword>
<proteinExistence type="predicted"/>
<sequence>MCLTGVTMCEYVLKRILRNDVLYSDVSDISSSEFDCNTNNAGHAAKGVEHSTNVIEVGSASTGATNTEHADKGALPPRNVIAVGTSGTRHAAKGVEHSTNVIEVGSASTGATNTEHADKGALPPRNVITVGTSGTYSDFVVSSRSVRATSSKCQEVGEKVRTHLTNKIVQDVRSISLNDALKSNIHSMRSGLRSSERNVNKCVQNDDETFGQKLDKPDTKDIKSGGRQIDKCVGKKDERVAHRVVKPETKALLYVESTDFENMREEDLNKAKLGWSFDSLKKMETSELNSGGLGSGTLKRLSMQTPMAIDTSDRQHGHATLDPLSSESPMEIDTYTAARDERESERNEDTDRTRLDVIHLMDDQIALIVTTKWETETLLESLLAKYPNDESFANYIYILQDIYKYDISYGSSINGDFSMHGDQSNVSEGEGTSHALVLSQKPEKELSQFWFTLTLHKFLQ</sequence>
<dbReference type="Proteomes" id="UP001055879">
    <property type="component" value="Linkage Group LG10"/>
</dbReference>
<gene>
    <name evidence="1" type="ORF">L6452_30736</name>
</gene>
<protein>
    <submittedName>
        <fullName evidence="1">Uncharacterized protein</fullName>
    </submittedName>
</protein>
<evidence type="ECO:0000313" key="2">
    <source>
        <dbReference type="Proteomes" id="UP001055879"/>
    </source>
</evidence>
<comment type="caution">
    <text evidence="1">The sequence shown here is derived from an EMBL/GenBank/DDBJ whole genome shotgun (WGS) entry which is preliminary data.</text>
</comment>
<evidence type="ECO:0000313" key="1">
    <source>
        <dbReference type="EMBL" id="KAI3697641.1"/>
    </source>
</evidence>
<organism evidence="1 2">
    <name type="scientific">Arctium lappa</name>
    <name type="common">Greater burdock</name>
    <name type="synonym">Lappa major</name>
    <dbReference type="NCBI Taxonomy" id="4217"/>
    <lineage>
        <taxon>Eukaryota</taxon>
        <taxon>Viridiplantae</taxon>
        <taxon>Streptophyta</taxon>
        <taxon>Embryophyta</taxon>
        <taxon>Tracheophyta</taxon>
        <taxon>Spermatophyta</taxon>
        <taxon>Magnoliopsida</taxon>
        <taxon>eudicotyledons</taxon>
        <taxon>Gunneridae</taxon>
        <taxon>Pentapetalae</taxon>
        <taxon>asterids</taxon>
        <taxon>campanulids</taxon>
        <taxon>Asterales</taxon>
        <taxon>Asteraceae</taxon>
        <taxon>Carduoideae</taxon>
        <taxon>Cardueae</taxon>
        <taxon>Arctiinae</taxon>
        <taxon>Arctium</taxon>
    </lineage>
</organism>
<dbReference type="EMBL" id="CM042056">
    <property type="protein sequence ID" value="KAI3697641.1"/>
    <property type="molecule type" value="Genomic_DNA"/>
</dbReference>
<name>A0ACB8ZIT3_ARCLA</name>
<reference evidence="2" key="1">
    <citation type="journal article" date="2022" name="Mol. Ecol. Resour.">
        <title>The genomes of chicory, endive, great burdock and yacon provide insights into Asteraceae palaeo-polyploidization history and plant inulin production.</title>
        <authorList>
            <person name="Fan W."/>
            <person name="Wang S."/>
            <person name="Wang H."/>
            <person name="Wang A."/>
            <person name="Jiang F."/>
            <person name="Liu H."/>
            <person name="Zhao H."/>
            <person name="Xu D."/>
            <person name="Zhang Y."/>
        </authorList>
    </citation>
    <scope>NUCLEOTIDE SEQUENCE [LARGE SCALE GENOMIC DNA]</scope>
    <source>
        <strain evidence="2">cv. Niubang</strain>
    </source>
</reference>